<keyword evidence="1" id="KW-0812">Transmembrane</keyword>
<protein>
    <submittedName>
        <fullName evidence="2">Uncharacterized protein</fullName>
    </submittedName>
</protein>
<comment type="caution">
    <text evidence="2">The sequence shown here is derived from an EMBL/GenBank/DDBJ whole genome shotgun (WGS) entry which is preliminary data.</text>
</comment>
<sequence length="213" mass="24509">MPHPPPHAPISFRAATLRTVLYVLLVGAIAQGAYLEALYFPGIRFSEWGFTEFTQTLFLASSCVLLLYIRQGLKVWPNVTLLMLAFLAASLVREQDAFLDTYVADNTWKVLVAFIILPSLYWVGRNRHRFLDEFTYFGNSLSFGLFMSGLLVTYVFSRLYGRQDFWRAVLEDDYVRDFKNVAEEVVELMGYALILIAVIELLIMARRWRLANA</sequence>
<dbReference type="EMBL" id="WTKP01000011">
    <property type="protein sequence ID" value="MWJ29270.1"/>
    <property type="molecule type" value="Genomic_DNA"/>
</dbReference>
<proteinExistence type="predicted"/>
<feature type="transmembrane region" description="Helical" evidence="1">
    <location>
        <begin position="107"/>
        <end position="124"/>
    </location>
</feature>
<gene>
    <name evidence="2" type="ORF">GPM19_13875</name>
</gene>
<keyword evidence="1" id="KW-0472">Membrane</keyword>
<keyword evidence="1" id="KW-1133">Transmembrane helix</keyword>
<organism evidence="2 3">
    <name type="scientific">Vreelandella zhuhanensis</name>
    <dbReference type="NCBI Taxonomy" id="2684210"/>
    <lineage>
        <taxon>Bacteria</taxon>
        <taxon>Pseudomonadati</taxon>
        <taxon>Pseudomonadota</taxon>
        <taxon>Gammaproteobacteria</taxon>
        <taxon>Oceanospirillales</taxon>
        <taxon>Halomonadaceae</taxon>
        <taxon>Vreelandella</taxon>
    </lineage>
</organism>
<feature type="transmembrane region" description="Helical" evidence="1">
    <location>
        <begin position="188"/>
        <end position="205"/>
    </location>
</feature>
<evidence type="ECO:0000313" key="3">
    <source>
        <dbReference type="Proteomes" id="UP000437638"/>
    </source>
</evidence>
<name>A0A7X3H2D7_9GAMM</name>
<accession>A0A7X3H2D7</accession>
<evidence type="ECO:0000256" key="1">
    <source>
        <dbReference type="SAM" id="Phobius"/>
    </source>
</evidence>
<reference evidence="2 3" key="1">
    <citation type="submission" date="2019-12" db="EMBL/GenBank/DDBJ databases">
        <title>Halomonas rutogse sp. nov. isolated from two lakes on Tibetan Plateau.</title>
        <authorList>
            <person name="Gao P."/>
        </authorList>
    </citation>
    <scope>NUCLEOTIDE SEQUENCE [LARGE SCALE GENOMIC DNA]</scope>
    <source>
        <strain evidence="2 3">ZH2S</strain>
    </source>
</reference>
<feature type="transmembrane region" description="Helical" evidence="1">
    <location>
        <begin position="20"/>
        <end position="42"/>
    </location>
</feature>
<dbReference type="RefSeq" id="WP_160419607.1">
    <property type="nucleotide sequence ID" value="NZ_WTKP01000011.1"/>
</dbReference>
<dbReference type="AlphaFoldDB" id="A0A7X3H2D7"/>
<dbReference type="Proteomes" id="UP000437638">
    <property type="component" value="Unassembled WGS sequence"/>
</dbReference>
<keyword evidence="3" id="KW-1185">Reference proteome</keyword>
<feature type="transmembrane region" description="Helical" evidence="1">
    <location>
        <begin position="136"/>
        <end position="156"/>
    </location>
</feature>
<feature type="transmembrane region" description="Helical" evidence="1">
    <location>
        <begin position="48"/>
        <end position="68"/>
    </location>
</feature>
<feature type="transmembrane region" description="Helical" evidence="1">
    <location>
        <begin position="75"/>
        <end position="92"/>
    </location>
</feature>
<evidence type="ECO:0000313" key="2">
    <source>
        <dbReference type="EMBL" id="MWJ29270.1"/>
    </source>
</evidence>